<feature type="domain" description="PucR C-terminal helix-turn-helix" evidence="1">
    <location>
        <begin position="338"/>
        <end position="396"/>
    </location>
</feature>
<name>A0A3N1CX50_9ACTN</name>
<protein>
    <submittedName>
        <fullName evidence="3">PucR-like helix-turn-helix protein</fullName>
    </submittedName>
</protein>
<dbReference type="InterPro" id="IPR025736">
    <property type="entry name" value="PucR_C-HTH_dom"/>
</dbReference>
<organism evidence="3 4">
    <name type="scientific">Actinocorallia herbida</name>
    <dbReference type="NCBI Taxonomy" id="58109"/>
    <lineage>
        <taxon>Bacteria</taxon>
        <taxon>Bacillati</taxon>
        <taxon>Actinomycetota</taxon>
        <taxon>Actinomycetes</taxon>
        <taxon>Streptosporangiales</taxon>
        <taxon>Thermomonosporaceae</taxon>
        <taxon>Actinocorallia</taxon>
    </lineage>
</organism>
<dbReference type="EMBL" id="RJKE01000001">
    <property type="protein sequence ID" value="ROO85298.1"/>
    <property type="molecule type" value="Genomic_DNA"/>
</dbReference>
<dbReference type="Gene3D" id="1.10.10.2840">
    <property type="entry name" value="PucR C-terminal helix-turn-helix domain"/>
    <property type="match status" value="1"/>
</dbReference>
<feature type="domain" description="RsbT co-antagonist protein RsbRD N-terminal" evidence="2">
    <location>
        <begin position="31"/>
        <end position="160"/>
    </location>
</feature>
<dbReference type="InterPro" id="IPR051448">
    <property type="entry name" value="CdaR-like_regulators"/>
</dbReference>
<evidence type="ECO:0000313" key="4">
    <source>
        <dbReference type="Proteomes" id="UP000272400"/>
    </source>
</evidence>
<dbReference type="GO" id="GO:0003677">
    <property type="term" value="F:DNA binding"/>
    <property type="evidence" value="ECO:0007669"/>
    <property type="project" value="InterPro"/>
</dbReference>
<gene>
    <name evidence="3" type="ORF">EDD29_2840</name>
</gene>
<sequence>MPEHHVPPTPDAPCALPSSIVEKVIRPQLASLAVDVIAAMGEQVPGLGELLGRQAGQGARQNFVDVFEECVEGAISGGPDAQGQARRIHRAFVTQVFLAGHTLGTLLAACQVAARVVWNRLSVAGQETGAAPTDMYLLARVMFDRLEHLSAVSTEIFERLGEDPLNVMKERRLALIKALVGEGVSDGRPVPDLAREAAWRLPETLACVALGPRPGDARTLFGLTPDVLLDVERPDPYLLVPAPDLPGRKAMFEQCLGGITHALGPSVPYTDGAVSLRLARRALVLADEGMIQPDGDCIRCDDHLATLHLLADDDCARLLVDRTLNAFADVSDKRLTPLLETLLALLTRGSSAPEIAEHLNVHPQTVRYRIRQIENYCGISLNDPQWRIETQLALRIWRLHRTREQRRTTTPTNPNRT</sequence>
<dbReference type="PANTHER" id="PTHR33744:SF1">
    <property type="entry name" value="DNA-BINDING TRANSCRIPTIONAL ACTIVATOR ADER"/>
    <property type="match status" value="1"/>
</dbReference>
<reference evidence="3 4" key="1">
    <citation type="submission" date="2018-11" db="EMBL/GenBank/DDBJ databases">
        <title>Sequencing the genomes of 1000 actinobacteria strains.</title>
        <authorList>
            <person name="Klenk H.-P."/>
        </authorList>
    </citation>
    <scope>NUCLEOTIDE SEQUENCE [LARGE SCALE GENOMIC DNA]</scope>
    <source>
        <strain evidence="3 4">DSM 44254</strain>
    </source>
</reference>
<dbReference type="GO" id="GO:0006355">
    <property type="term" value="P:regulation of DNA-templated transcription"/>
    <property type="evidence" value="ECO:0007669"/>
    <property type="project" value="InterPro"/>
</dbReference>
<comment type="caution">
    <text evidence="3">The sequence shown here is derived from an EMBL/GenBank/DDBJ whole genome shotgun (WGS) entry which is preliminary data.</text>
</comment>
<dbReference type="SUPFAM" id="SSF46894">
    <property type="entry name" value="C-terminal effector domain of the bipartite response regulators"/>
    <property type="match status" value="1"/>
</dbReference>
<evidence type="ECO:0000259" key="1">
    <source>
        <dbReference type="Pfam" id="PF13556"/>
    </source>
</evidence>
<dbReference type="InterPro" id="IPR016032">
    <property type="entry name" value="Sig_transdc_resp-reg_C-effctor"/>
</dbReference>
<dbReference type="Proteomes" id="UP000272400">
    <property type="component" value="Unassembled WGS sequence"/>
</dbReference>
<dbReference type="InterPro" id="IPR042070">
    <property type="entry name" value="PucR_C-HTH_sf"/>
</dbReference>
<accession>A0A3N1CX50</accession>
<dbReference type="Pfam" id="PF14361">
    <property type="entry name" value="RsbRD_N"/>
    <property type="match status" value="1"/>
</dbReference>
<dbReference type="AlphaFoldDB" id="A0A3N1CX50"/>
<evidence type="ECO:0000259" key="2">
    <source>
        <dbReference type="Pfam" id="PF14361"/>
    </source>
</evidence>
<proteinExistence type="predicted"/>
<dbReference type="PANTHER" id="PTHR33744">
    <property type="entry name" value="CARBOHYDRATE DIACID REGULATOR"/>
    <property type="match status" value="1"/>
</dbReference>
<evidence type="ECO:0000313" key="3">
    <source>
        <dbReference type="EMBL" id="ROO85298.1"/>
    </source>
</evidence>
<keyword evidence="4" id="KW-1185">Reference proteome</keyword>
<dbReference type="InterPro" id="IPR025751">
    <property type="entry name" value="RsbRD_N_dom"/>
</dbReference>
<dbReference type="Pfam" id="PF13556">
    <property type="entry name" value="HTH_30"/>
    <property type="match status" value="1"/>
</dbReference>